<evidence type="ECO:0000313" key="3">
    <source>
        <dbReference type="EMBL" id="BAU23148.1"/>
    </source>
</evidence>
<keyword evidence="4" id="KW-1185">Reference proteome</keyword>
<sequence>MVKKNLYIIIFFLFAEIILARSAYSQNLPTPGMVIDCYSTLEAWKNDASLRNYNCYCPSPNSRPVCTSNGGDSHSTPSAPSGLSPSQQIQLMMIQSILQPFFNSVFNFDNLFSPPSKDTSFQQKQQEILRKQQEEAKKKAMEAWKNHLKKAEEQAQNEALARQKAGQNILSQVRIGGGPMGSYTIIGPRAPERETPTSINWDSPRATISTAKSSETAKEQLLRAIYFSKMAETFLQSGDLEAARFYAGLAFEGGANAPILIDYKPPKELLDAINDKKVAELNKQYTKFASFYKIVLPMFENLQSVYYQLEQIKYKKIDLQRKIKEAEKEIKEIERKKQITETQEKKLENDDLLAKALALKQQAEAEYQEALQNEHKLLNEKQEIENKLAEMRNKI</sequence>
<feature type="region of interest" description="Disordered" evidence="2">
    <location>
        <begin position="181"/>
        <end position="204"/>
    </location>
</feature>
<gene>
    <name evidence="3" type="ORF">THC_0757</name>
</gene>
<protein>
    <submittedName>
        <fullName evidence="3">Uncharacterized protein</fullName>
    </submittedName>
</protein>
<dbReference type="AlphaFoldDB" id="A0A0U5AGM1"/>
<reference evidence="4" key="2">
    <citation type="journal article" date="2016" name="Int. J. Syst. Evol. Microbiol.">
        <title>Caldimicrobium thiodismutans sp. nov., a sulfur-disproportionating bacterium isolated from a hot spring.</title>
        <authorList>
            <person name="Kojima H."/>
            <person name="Umezawa K."/>
            <person name="Fukui M."/>
        </authorList>
    </citation>
    <scope>NUCLEOTIDE SEQUENCE [LARGE SCALE GENOMIC DNA]</scope>
    <source>
        <strain evidence="4">TF1</strain>
    </source>
</reference>
<evidence type="ECO:0000313" key="4">
    <source>
        <dbReference type="Proteomes" id="UP000068196"/>
    </source>
</evidence>
<proteinExistence type="predicted"/>
<evidence type="ECO:0000256" key="1">
    <source>
        <dbReference type="SAM" id="Coils"/>
    </source>
</evidence>
<dbReference type="RefSeq" id="WP_068513551.1">
    <property type="nucleotide sequence ID" value="NZ_AP014945.1"/>
</dbReference>
<dbReference type="EMBL" id="AP014945">
    <property type="protein sequence ID" value="BAU23148.1"/>
    <property type="molecule type" value="Genomic_DNA"/>
</dbReference>
<accession>A0A0U5AGM1</accession>
<organism evidence="3 4">
    <name type="scientific">Caldimicrobium thiodismutans</name>
    <dbReference type="NCBI Taxonomy" id="1653476"/>
    <lineage>
        <taxon>Bacteria</taxon>
        <taxon>Pseudomonadati</taxon>
        <taxon>Thermodesulfobacteriota</taxon>
        <taxon>Thermodesulfobacteria</taxon>
        <taxon>Thermodesulfobacteriales</taxon>
        <taxon>Thermodesulfobacteriaceae</taxon>
        <taxon>Caldimicrobium</taxon>
    </lineage>
</organism>
<evidence type="ECO:0000256" key="2">
    <source>
        <dbReference type="SAM" id="MobiDB-lite"/>
    </source>
</evidence>
<dbReference type="KEGG" id="cthi:THC_0757"/>
<reference evidence="3 4" key="1">
    <citation type="journal article" date="2016" name="Int. J. Syst. Evol. Microbiol.">
        <title>Caldimicrobium thiodismutans sp. nov., a sulfur-disproportionating bacterium isolated from a hot spring, and emended description of the genus Caldimicrobium.</title>
        <authorList>
            <person name="Kojima H."/>
            <person name="Umezawa K."/>
            <person name="Fukui M."/>
        </authorList>
    </citation>
    <scope>NUCLEOTIDE SEQUENCE [LARGE SCALE GENOMIC DNA]</scope>
    <source>
        <strain evidence="3 4">TF1</strain>
    </source>
</reference>
<dbReference type="Proteomes" id="UP000068196">
    <property type="component" value="Chromosome"/>
</dbReference>
<keyword evidence="1" id="KW-0175">Coiled coil</keyword>
<dbReference type="STRING" id="1653476.THC_0757"/>
<dbReference type="PATRIC" id="fig|1653476.3.peg.785"/>
<feature type="coiled-coil region" evidence="1">
    <location>
        <begin position="134"/>
        <end position="168"/>
    </location>
</feature>
<name>A0A0U5AGM1_9BACT</name>
<feature type="coiled-coil region" evidence="1">
    <location>
        <begin position="309"/>
        <end position="394"/>
    </location>
</feature>